<dbReference type="Proteomes" id="UP000708208">
    <property type="component" value="Unassembled WGS sequence"/>
</dbReference>
<reference evidence="1" key="1">
    <citation type="submission" date="2021-06" db="EMBL/GenBank/DDBJ databases">
        <authorList>
            <person name="Hodson N. C."/>
            <person name="Mongue J. A."/>
            <person name="Jaron S. K."/>
        </authorList>
    </citation>
    <scope>NUCLEOTIDE SEQUENCE</scope>
</reference>
<evidence type="ECO:0000313" key="1">
    <source>
        <dbReference type="EMBL" id="CAG7734259.1"/>
    </source>
</evidence>
<name>A0A8J2KFR4_9HEXA</name>
<organism evidence="1 2">
    <name type="scientific">Allacma fusca</name>
    <dbReference type="NCBI Taxonomy" id="39272"/>
    <lineage>
        <taxon>Eukaryota</taxon>
        <taxon>Metazoa</taxon>
        <taxon>Ecdysozoa</taxon>
        <taxon>Arthropoda</taxon>
        <taxon>Hexapoda</taxon>
        <taxon>Collembola</taxon>
        <taxon>Symphypleona</taxon>
        <taxon>Sminthuridae</taxon>
        <taxon>Allacma</taxon>
    </lineage>
</organism>
<feature type="non-terminal residue" evidence="1">
    <location>
        <position position="1"/>
    </location>
</feature>
<gene>
    <name evidence="1" type="ORF">AFUS01_LOCUS22657</name>
</gene>
<dbReference type="EMBL" id="CAJVCH010265637">
    <property type="protein sequence ID" value="CAG7734259.1"/>
    <property type="molecule type" value="Genomic_DNA"/>
</dbReference>
<comment type="caution">
    <text evidence="1">The sequence shown here is derived from an EMBL/GenBank/DDBJ whole genome shotgun (WGS) entry which is preliminary data.</text>
</comment>
<accession>A0A8J2KFR4</accession>
<protein>
    <submittedName>
        <fullName evidence="1">Uncharacterized protein</fullName>
    </submittedName>
</protein>
<proteinExistence type="predicted"/>
<dbReference type="AlphaFoldDB" id="A0A8J2KFR4"/>
<evidence type="ECO:0000313" key="2">
    <source>
        <dbReference type="Proteomes" id="UP000708208"/>
    </source>
</evidence>
<keyword evidence="2" id="KW-1185">Reference proteome</keyword>
<sequence>FERLEMIWETMETYPPELL</sequence>